<dbReference type="Proteomes" id="UP000001072">
    <property type="component" value="Unassembled WGS sequence"/>
</dbReference>
<dbReference type="InterPro" id="IPR032852">
    <property type="entry name" value="ALKBH2"/>
</dbReference>
<reference evidence="5" key="1">
    <citation type="journal article" date="2011" name="Proc. Natl. Acad. Sci. U.S.A.">
        <title>Obligate biotrophy features unraveled by the genomic analysis of rust fungi.</title>
        <authorList>
            <person name="Duplessis S."/>
            <person name="Cuomo C.A."/>
            <person name="Lin Y.-C."/>
            <person name="Aerts A."/>
            <person name="Tisserant E."/>
            <person name="Veneault-Fourrey C."/>
            <person name="Joly D.L."/>
            <person name="Hacquard S."/>
            <person name="Amselem J."/>
            <person name="Cantarel B.L."/>
            <person name="Chiu R."/>
            <person name="Coutinho P.M."/>
            <person name="Feau N."/>
            <person name="Field M."/>
            <person name="Frey P."/>
            <person name="Gelhaye E."/>
            <person name="Goldberg J."/>
            <person name="Grabherr M.G."/>
            <person name="Kodira C.D."/>
            <person name="Kohler A."/>
            <person name="Kuees U."/>
            <person name="Lindquist E.A."/>
            <person name="Lucas S.M."/>
            <person name="Mago R."/>
            <person name="Mauceli E."/>
            <person name="Morin E."/>
            <person name="Murat C."/>
            <person name="Pangilinan J.L."/>
            <person name="Park R."/>
            <person name="Pearson M."/>
            <person name="Quesneville H."/>
            <person name="Rouhier N."/>
            <person name="Sakthikumar S."/>
            <person name="Salamov A.A."/>
            <person name="Schmutz J."/>
            <person name="Selles B."/>
            <person name="Shapiro H."/>
            <person name="Tanguay P."/>
            <person name="Tuskan G.A."/>
            <person name="Henrissat B."/>
            <person name="Van de Peer Y."/>
            <person name="Rouze P."/>
            <person name="Ellis J.G."/>
            <person name="Dodds P.N."/>
            <person name="Schein J.E."/>
            <person name="Zhong S."/>
            <person name="Hamelin R.C."/>
            <person name="Grigoriev I.V."/>
            <person name="Szabo L.J."/>
            <person name="Martin F."/>
        </authorList>
    </citation>
    <scope>NUCLEOTIDE SEQUENCE [LARGE SCALE GENOMIC DNA]</scope>
    <source>
        <strain evidence="5">98AG31 / pathotype 3-4-7</strain>
    </source>
</reference>
<dbReference type="RefSeq" id="XP_007407306.1">
    <property type="nucleotide sequence ID" value="XM_007407244.1"/>
</dbReference>
<dbReference type="GO" id="GO:0006307">
    <property type="term" value="P:DNA alkylation repair"/>
    <property type="evidence" value="ECO:0007669"/>
    <property type="project" value="TreeGrafter"/>
</dbReference>
<dbReference type="EMBL" id="GL883097">
    <property type="protein sequence ID" value="EGG09579.1"/>
    <property type="molecule type" value="Genomic_DNA"/>
</dbReference>
<dbReference type="InParanoid" id="F4RDN0"/>
<dbReference type="GeneID" id="18931763"/>
<dbReference type="STRING" id="747676.F4RDN0"/>
<proteinExistence type="predicted"/>
<feature type="region of interest" description="Disordered" evidence="2">
    <location>
        <begin position="65"/>
        <end position="91"/>
    </location>
</feature>
<dbReference type="Gene3D" id="2.60.120.590">
    <property type="entry name" value="Alpha-ketoglutarate-dependent dioxygenase AlkB-like"/>
    <property type="match status" value="1"/>
</dbReference>
<protein>
    <recommendedName>
        <fullName evidence="3">Fe2OG dioxygenase domain-containing protein</fullName>
    </recommendedName>
</protein>
<dbReference type="PROSITE" id="PS51471">
    <property type="entry name" value="FE2OG_OXY"/>
    <property type="match status" value="1"/>
</dbReference>
<dbReference type="InterPro" id="IPR005123">
    <property type="entry name" value="Oxoglu/Fe-dep_dioxygenase_dom"/>
</dbReference>
<organism evidence="5">
    <name type="scientific">Melampsora larici-populina (strain 98AG31 / pathotype 3-4-7)</name>
    <name type="common">Poplar leaf rust fungus</name>
    <dbReference type="NCBI Taxonomy" id="747676"/>
    <lineage>
        <taxon>Eukaryota</taxon>
        <taxon>Fungi</taxon>
        <taxon>Dikarya</taxon>
        <taxon>Basidiomycota</taxon>
        <taxon>Pucciniomycotina</taxon>
        <taxon>Pucciniomycetes</taxon>
        <taxon>Pucciniales</taxon>
        <taxon>Melampsoraceae</taxon>
        <taxon>Melampsora</taxon>
    </lineage>
</organism>
<feature type="binding site" evidence="1">
    <location>
        <position position="37"/>
    </location>
    <ligand>
        <name>2-oxoglutarate</name>
        <dbReference type="ChEBI" id="CHEBI:16810"/>
    </ligand>
</feature>
<dbReference type="OrthoDB" id="2163491at2759"/>
<evidence type="ECO:0000256" key="2">
    <source>
        <dbReference type="SAM" id="MobiDB-lite"/>
    </source>
</evidence>
<dbReference type="InterPro" id="IPR027450">
    <property type="entry name" value="AlkB-like"/>
</dbReference>
<feature type="domain" description="Fe2OG dioxygenase" evidence="3">
    <location>
        <begin position="19"/>
        <end position="139"/>
    </location>
</feature>
<dbReference type="AlphaFoldDB" id="F4RDN0"/>
<dbReference type="GO" id="GO:0051747">
    <property type="term" value="F:cytosine C-5 DNA demethylase activity"/>
    <property type="evidence" value="ECO:0007669"/>
    <property type="project" value="TreeGrafter"/>
</dbReference>
<dbReference type="HOGENOM" id="CLU_1855711_0_0_1"/>
<dbReference type="SUPFAM" id="SSF51197">
    <property type="entry name" value="Clavaminate synthase-like"/>
    <property type="match status" value="1"/>
</dbReference>
<dbReference type="GO" id="GO:0035516">
    <property type="term" value="F:broad specificity oxidative DNA demethylase activity"/>
    <property type="evidence" value="ECO:0007669"/>
    <property type="project" value="TreeGrafter"/>
</dbReference>
<evidence type="ECO:0000256" key="1">
    <source>
        <dbReference type="PIRSR" id="PIRSR632852-1"/>
    </source>
</evidence>
<feature type="binding site" evidence="1">
    <location>
        <position position="28"/>
    </location>
    <ligand>
        <name>2-oxoglutarate</name>
        <dbReference type="ChEBI" id="CHEBI:16810"/>
    </ligand>
</feature>
<keyword evidence="5" id="KW-1185">Reference proteome</keyword>
<name>F4RDN0_MELLP</name>
<dbReference type="PANTHER" id="PTHR31573:SF4">
    <property type="entry name" value="FE2OG DIOXYGENASE DOMAIN-CONTAINING PROTEIN"/>
    <property type="match status" value="1"/>
</dbReference>
<sequence>MEAFNERAPRLIGHALSNTFNEILSCCYLPGTGMNFHADDEKGVGPLVASLSLGSAAIMSFKQKPAKTKTEKLSDQTSFDQPHDGNIPEAKTMSPRTAMKLLIKHGDIVLQVGPGLQRDWLHAVETDGFRIAATARNIRPEVMKPW</sequence>
<evidence type="ECO:0000313" key="4">
    <source>
        <dbReference type="EMBL" id="EGG09579.1"/>
    </source>
</evidence>
<dbReference type="KEGG" id="mlr:MELLADRAFT_71229"/>
<dbReference type="InterPro" id="IPR037151">
    <property type="entry name" value="AlkB-like_sf"/>
</dbReference>
<dbReference type="Pfam" id="PF13532">
    <property type="entry name" value="2OG-FeII_Oxy_2"/>
    <property type="match status" value="1"/>
</dbReference>
<feature type="binding site" evidence="1">
    <location>
        <position position="122"/>
    </location>
    <ligand>
        <name>2-oxoglutarate</name>
        <dbReference type="ChEBI" id="CHEBI:16810"/>
    </ligand>
</feature>
<dbReference type="VEuPathDB" id="FungiDB:MELLADRAFT_71229"/>
<feature type="binding site" evidence="1">
    <location>
        <position position="40"/>
    </location>
    <ligand>
        <name>substrate</name>
    </ligand>
</feature>
<evidence type="ECO:0000313" key="5">
    <source>
        <dbReference type="Proteomes" id="UP000001072"/>
    </source>
</evidence>
<accession>F4RDN0</accession>
<dbReference type="eggNOG" id="ENOG502RVG4">
    <property type="taxonomic scope" value="Eukaryota"/>
</dbReference>
<dbReference type="PANTHER" id="PTHR31573">
    <property type="entry name" value="ALPHA-KETOGLUTARATE-DEPENDENT DIOXYGENASE ALKB HOMOLOG 2"/>
    <property type="match status" value="1"/>
</dbReference>
<gene>
    <name evidence="4" type="ORF">MELLADRAFT_71229</name>
</gene>
<evidence type="ECO:0000259" key="3">
    <source>
        <dbReference type="PROSITE" id="PS51471"/>
    </source>
</evidence>
<dbReference type="GO" id="GO:0008198">
    <property type="term" value="F:ferrous iron binding"/>
    <property type="evidence" value="ECO:0007669"/>
    <property type="project" value="TreeGrafter"/>
</dbReference>